<protein>
    <recommendedName>
        <fullName evidence="3">RiboL-PSP-HEPN domain-containing protein</fullName>
    </recommendedName>
</protein>
<dbReference type="AlphaFoldDB" id="A0AAV2SA01"/>
<keyword evidence="2" id="KW-1185">Reference proteome</keyword>
<dbReference type="EMBL" id="CAXKWB010051385">
    <property type="protein sequence ID" value="CAL4171439.1"/>
    <property type="molecule type" value="Genomic_DNA"/>
</dbReference>
<dbReference type="Proteomes" id="UP001497623">
    <property type="component" value="Unassembled WGS sequence"/>
</dbReference>
<sequence>DTMSGLLSKNVRYAKFCERLNSLKYQHAVEVCGQKLLHLVMRTLICGDIDQICDCVRMIQRSNTKYKNSFTKDEVRRLEMGDNRRYDISLLVKIIKMVCGLAPAGNNCWTQFTSDNELLEYLITTLKEWRNDLVHTYDSVLTDDQLDNYLCELRDLAKKIVSTLEVRAGELGKHFSVNEATETLQVVHEIIAEVNAY</sequence>
<evidence type="ECO:0000313" key="2">
    <source>
        <dbReference type="Proteomes" id="UP001497623"/>
    </source>
</evidence>
<comment type="caution">
    <text evidence="1">The sequence shown here is derived from an EMBL/GenBank/DDBJ whole genome shotgun (WGS) entry which is preliminary data.</text>
</comment>
<feature type="non-terminal residue" evidence="1">
    <location>
        <position position="1"/>
    </location>
</feature>
<name>A0AAV2SA01_MEGNR</name>
<gene>
    <name evidence="1" type="ORF">MNOR_LOCUS34113</name>
</gene>
<accession>A0AAV2SA01</accession>
<proteinExistence type="predicted"/>
<organism evidence="1 2">
    <name type="scientific">Meganyctiphanes norvegica</name>
    <name type="common">Northern krill</name>
    <name type="synonym">Thysanopoda norvegica</name>
    <dbReference type="NCBI Taxonomy" id="48144"/>
    <lineage>
        <taxon>Eukaryota</taxon>
        <taxon>Metazoa</taxon>
        <taxon>Ecdysozoa</taxon>
        <taxon>Arthropoda</taxon>
        <taxon>Crustacea</taxon>
        <taxon>Multicrustacea</taxon>
        <taxon>Malacostraca</taxon>
        <taxon>Eumalacostraca</taxon>
        <taxon>Eucarida</taxon>
        <taxon>Euphausiacea</taxon>
        <taxon>Euphausiidae</taxon>
        <taxon>Meganyctiphanes</taxon>
    </lineage>
</organism>
<evidence type="ECO:0000313" key="1">
    <source>
        <dbReference type="EMBL" id="CAL4171439.1"/>
    </source>
</evidence>
<reference evidence="1 2" key="1">
    <citation type="submission" date="2024-05" db="EMBL/GenBank/DDBJ databases">
        <authorList>
            <person name="Wallberg A."/>
        </authorList>
    </citation>
    <scope>NUCLEOTIDE SEQUENCE [LARGE SCALE GENOMIC DNA]</scope>
</reference>
<evidence type="ECO:0008006" key="3">
    <source>
        <dbReference type="Google" id="ProtNLM"/>
    </source>
</evidence>